<keyword evidence="8" id="KW-0963">Cytoplasm</keyword>
<evidence type="ECO:0000256" key="5">
    <source>
        <dbReference type="ARBA" id="ARBA00022840"/>
    </source>
</evidence>
<protein>
    <recommendedName>
        <fullName evidence="8">Glutamate--tRNA ligase</fullName>
        <ecNumber evidence="8">6.1.1.17</ecNumber>
    </recommendedName>
    <alternativeName>
        <fullName evidence="8">Glutamyl-tRNA synthetase</fullName>
        <shortName evidence="8">GluRS</shortName>
    </alternativeName>
</protein>
<evidence type="ECO:0000259" key="10">
    <source>
        <dbReference type="Pfam" id="PF19269"/>
    </source>
</evidence>
<comment type="similarity">
    <text evidence="8">Belongs to the class-I aminoacyl-tRNA synthetase family. Glutamate--tRNA ligase type 1 subfamily.</text>
</comment>
<comment type="subunit">
    <text evidence="8">Monomer.</text>
</comment>
<proteinExistence type="inferred from homology"/>
<dbReference type="Gene3D" id="3.40.50.620">
    <property type="entry name" value="HUPs"/>
    <property type="match status" value="1"/>
</dbReference>
<gene>
    <name evidence="8" type="primary">gltX</name>
    <name evidence="11" type="ORF">A2647_04640</name>
</gene>
<dbReference type="InterPro" id="IPR020058">
    <property type="entry name" value="Glu/Gln-tRNA-synth_Ib_cat-dom"/>
</dbReference>
<reference evidence="11 12" key="1">
    <citation type="journal article" date="2016" name="Nat. Commun.">
        <title>Thousands of microbial genomes shed light on interconnected biogeochemical processes in an aquifer system.</title>
        <authorList>
            <person name="Anantharaman K."/>
            <person name="Brown C.T."/>
            <person name="Hug L.A."/>
            <person name="Sharon I."/>
            <person name="Castelle C.J."/>
            <person name="Probst A.J."/>
            <person name="Thomas B.C."/>
            <person name="Singh A."/>
            <person name="Wilkins M.J."/>
            <person name="Karaoz U."/>
            <person name="Brodie E.L."/>
            <person name="Williams K.H."/>
            <person name="Hubbard S.S."/>
            <person name="Banfield J.F."/>
        </authorList>
    </citation>
    <scope>NUCLEOTIDE SEQUENCE [LARGE SCALE GENOMIC DNA]</scope>
</reference>
<dbReference type="PANTHER" id="PTHR43311">
    <property type="entry name" value="GLUTAMATE--TRNA LIGASE"/>
    <property type="match status" value="1"/>
</dbReference>
<dbReference type="PANTHER" id="PTHR43311:SF1">
    <property type="entry name" value="GLUTAMYL-Q TRNA(ASP) SYNTHETASE"/>
    <property type="match status" value="1"/>
</dbReference>
<comment type="subcellular location">
    <subcellularLocation>
        <location evidence="8">Cytoplasm</location>
    </subcellularLocation>
</comment>
<keyword evidence="6 8" id="KW-0648">Protein biosynthesis</keyword>
<comment type="catalytic activity">
    <reaction evidence="8">
        <text>tRNA(Glu) + L-glutamate + ATP = L-glutamyl-tRNA(Glu) + AMP + diphosphate</text>
        <dbReference type="Rhea" id="RHEA:23540"/>
        <dbReference type="Rhea" id="RHEA-COMP:9663"/>
        <dbReference type="Rhea" id="RHEA-COMP:9680"/>
        <dbReference type="ChEBI" id="CHEBI:29985"/>
        <dbReference type="ChEBI" id="CHEBI:30616"/>
        <dbReference type="ChEBI" id="CHEBI:33019"/>
        <dbReference type="ChEBI" id="CHEBI:78442"/>
        <dbReference type="ChEBI" id="CHEBI:78520"/>
        <dbReference type="ChEBI" id="CHEBI:456215"/>
        <dbReference type="EC" id="6.1.1.17"/>
    </reaction>
</comment>
<keyword evidence="5 8" id="KW-0067">ATP-binding</keyword>
<dbReference type="InterPro" id="IPR004527">
    <property type="entry name" value="Glu-tRNA-ligase_bac/mito"/>
</dbReference>
<feature type="short sequence motif" description="'HIGH' region" evidence="8">
    <location>
        <begin position="12"/>
        <end position="22"/>
    </location>
</feature>
<dbReference type="InterPro" id="IPR049940">
    <property type="entry name" value="GluQ/Sye"/>
</dbReference>
<evidence type="ECO:0000259" key="9">
    <source>
        <dbReference type="Pfam" id="PF00749"/>
    </source>
</evidence>
<evidence type="ECO:0000256" key="7">
    <source>
        <dbReference type="ARBA" id="ARBA00023146"/>
    </source>
</evidence>
<dbReference type="InterPro" id="IPR033910">
    <property type="entry name" value="GluRS_core"/>
</dbReference>
<dbReference type="GO" id="GO:0008270">
    <property type="term" value="F:zinc ion binding"/>
    <property type="evidence" value="ECO:0007669"/>
    <property type="project" value="InterPro"/>
</dbReference>
<comment type="caution">
    <text evidence="8">Lacks conserved residue(s) required for the propagation of feature annotation.</text>
</comment>
<dbReference type="HAMAP" id="MF_00022">
    <property type="entry name" value="Glu_tRNA_synth_type1"/>
    <property type="match status" value="1"/>
</dbReference>
<dbReference type="SUPFAM" id="SSF52374">
    <property type="entry name" value="Nucleotidylyl transferase"/>
    <property type="match status" value="1"/>
</dbReference>
<evidence type="ECO:0000313" key="11">
    <source>
        <dbReference type="EMBL" id="OGI65202.1"/>
    </source>
</evidence>
<dbReference type="GO" id="GO:0004818">
    <property type="term" value="F:glutamate-tRNA ligase activity"/>
    <property type="evidence" value="ECO:0007669"/>
    <property type="project" value="UniProtKB-UniRule"/>
</dbReference>
<evidence type="ECO:0000313" key="12">
    <source>
        <dbReference type="Proteomes" id="UP000177370"/>
    </source>
</evidence>
<keyword evidence="4" id="KW-0862">Zinc</keyword>
<dbReference type="EC" id="6.1.1.17" evidence="8"/>
<dbReference type="Pfam" id="PF19269">
    <property type="entry name" value="Anticodon_2"/>
    <property type="match status" value="1"/>
</dbReference>
<evidence type="ECO:0000256" key="2">
    <source>
        <dbReference type="ARBA" id="ARBA00022723"/>
    </source>
</evidence>
<evidence type="ECO:0000256" key="3">
    <source>
        <dbReference type="ARBA" id="ARBA00022741"/>
    </source>
</evidence>
<dbReference type="InterPro" id="IPR008925">
    <property type="entry name" value="aa_tRNA-synth_I_cd-bd_sf"/>
</dbReference>
<keyword evidence="7 8" id="KW-0030">Aminoacyl-tRNA synthetase</keyword>
<organism evidence="11 12">
    <name type="scientific">Candidatus Nomurabacteria bacterium RIFCSPHIGHO2_01_FULL_40_24b</name>
    <dbReference type="NCBI Taxonomy" id="1801739"/>
    <lineage>
        <taxon>Bacteria</taxon>
        <taxon>Candidatus Nomuraibacteriota</taxon>
    </lineage>
</organism>
<dbReference type="GO" id="GO:0006424">
    <property type="term" value="P:glutamyl-tRNA aminoacylation"/>
    <property type="evidence" value="ECO:0007669"/>
    <property type="project" value="UniProtKB-UniRule"/>
</dbReference>
<dbReference type="Pfam" id="PF00749">
    <property type="entry name" value="tRNA-synt_1c"/>
    <property type="match status" value="1"/>
</dbReference>
<feature type="binding site" evidence="8">
    <location>
        <position position="250"/>
    </location>
    <ligand>
        <name>ATP</name>
        <dbReference type="ChEBI" id="CHEBI:30616"/>
    </ligand>
</feature>
<dbReference type="GO" id="GO:0000049">
    <property type="term" value="F:tRNA binding"/>
    <property type="evidence" value="ECO:0007669"/>
    <property type="project" value="InterPro"/>
</dbReference>
<keyword evidence="1 8" id="KW-0436">Ligase</keyword>
<dbReference type="InterPro" id="IPR045462">
    <property type="entry name" value="aa-tRNA-synth_I_cd-bd"/>
</dbReference>
<keyword evidence="3 8" id="KW-0547">Nucleotide-binding</keyword>
<dbReference type="Proteomes" id="UP000177370">
    <property type="component" value="Unassembled WGS sequence"/>
</dbReference>
<dbReference type="PRINTS" id="PR00987">
    <property type="entry name" value="TRNASYNTHGLU"/>
</dbReference>
<name>A0A1F6V6J7_9BACT</name>
<feature type="domain" description="Aminoacyl-tRNA synthetase class I anticodon-binding" evidence="10">
    <location>
        <begin position="343"/>
        <end position="474"/>
    </location>
</feature>
<dbReference type="InterPro" id="IPR000924">
    <property type="entry name" value="Glu/Gln-tRNA-synth"/>
</dbReference>
<dbReference type="GO" id="GO:0005524">
    <property type="term" value="F:ATP binding"/>
    <property type="evidence" value="ECO:0007669"/>
    <property type="project" value="UniProtKB-UniRule"/>
</dbReference>
<evidence type="ECO:0000256" key="4">
    <source>
        <dbReference type="ARBA" id="ARBA00022833"/>
    </source>
</evidence>
<evidence type="ECO:0000256" key="8">
    <source>
        <dbReference type="HAMAP-Rule" id="MF_00022"/>
    </source>
</evidence>
<keyword evidence="2" id="KW-0479">Metal-binding</keyword>
<evidence type="ECO:0000256" key="6">
    <source>
        <dbReference type="ARBA" id="ARBA00022917"/>
    </source>
</evidence>
<sequence>MEDKKVVTRFAPSPTGFMHVGSVRTALFAWLWARKNNGIFILRIEDTDKKREVEGSIEHIMETLRWLGLDYDAGPDKCEPGMCYTQSERLEIYKKYANILIKKGFAYSDVSSLEEIEQFRKKAEEEKRAFLFREHRPENPPEWKEGFPLRFKIKEPKRTVWHDAVRGELTAGPEALDDFILIKSDGYPTYNFAHIVDDIEMGITHVVRGQEFISSTPNYIAVYEALEAPQPTYVTAPPIMGEEGNKKMGKREGAKDVLEYRNEGYLPEAMFNFLALLGWNPGSGDNREVMSREEIVESFDLTHIQKSGAQFNEEKLDWINKEHIKKLSPEQIEKNILEWLPEGMKNSKLVPVVLERISKWGDVKDIAERGKLDLFFETPEIQREKLIFKNSTPEKISENIKIVIQALGNIDENNFTTENVKDALMLVANMGESRGEVLHPVRYALSGSDKSPDPFIIASIIGKNETISRLQKAI</sequence>
<feature type="domain" description="Glutamyl/glutaminyl-tRNA synthetase class Ib catalytic" evidence="9">
    <location>
        <begin position="5"/>
        <end position="318"/>
    </location>
</feature>
<comment type="caution">
    <text evidence="11">The sequence shown here is derived from an EMBL/GenBank/DDBJ whole genome shotgun (WGS) entry which is preliminary data.</text>
</comment>
<dbReference type="InterPro" id="IPR020751">
    <property type="entry name" value="aa-tRNA-synth_I_codon-bd_sub2"/>
</dbReference>
<dbReference type="GO" id="GO:0005829">
    <property type="term" value="C:cytosol"/>
    <property type="evidence" value="ECO:0007669"/>
    <property type="project" value="TreeGrafter"/>
</dbReference>
<dbReference type="NCBIfam" id="TIGR00464">
    <property type="entry name" value="gltX_bact"/>
    <property type="match status" value="1"/>
</dbReference>
<dbReference type="Gene3D" id="1.10.10.350">
    <property type="match status" value="1"/>
</dbReference>
<comment type="function">
    <text evidence="8">Catalyzes the attachment of glutamate to tRNA(Glu) in a two-step reaction: glutamate is first activated by ATP to form Glu-AMP and then transferred to the acceptor end of tRNA(Glu).</text>
</comment>
<dbReference type="EMBL" id="MFTP01000022">
    <property type="protein sequence ID" value="OGI65202.1"/>
    <property type="molecule type" value="Genomic_DNA"/>
</dbReference>
<accession>A0A1F6V6J7</accession>
<dbReference type="SUPFAM" id="SSF48163">
    <property type="entry name" value="An anticodon-binding domain of class I aminoacyl-tRNA synthetases"/>
    <property type="match status" value="1"/>
</dbReference>
<dbReference type="CDD" id="cd00808">
    <property type="entry name" value="GluRS_core"/>
    <property type="match status" value="1"/>
</dbReference>
<dbReference type="InterPro" id="IPR014729">
    <property type="entry name" value="Rossmann-like_a/b/a_fold"/>
</dbReference>
<dbReference type="AlphaFoldDB" id="A0A1F6V6J7"/>
<evidence type="ECO:0000256" key="1">
    <source>
        <dbReference type="ARBA" id="ARBA00022598"/>
    </source>
</evidence>